<feature type="region of interest" description="Disordered" evidence="11">
    <location>
        <begin position="278"/>
        <end position="309"/>
    </location>
</feature>
<evidence type="ECO:0000256" key="2">
    <source>
        <dbReference type="ARBA" id="ARBA00001947"/>
    </source>
</evidence>
<dbReference type="SUPFAM" id="SSF56281">
    <property type="entry name" value="Metallo-hydrolase/oxidoreductase"/>
    <property type="match status" value="2"/>
</dbReference>
<organism evidence="13 14">
    <name type="scientific">Hyphodiscus hymeniophilus</name>
    <dbReference type="NCBI Taxonomy" id="353542"/>
    <lineage>
        <taxon>Eukaryota</taxon>
        <taxon>Fungi</taxon>
        <taxon>Dikarya</taxon>
        <taxon>Ascomycota</taxon>
        <taxon>Pezizomycotina</taxon>
        <taxon>Leotiomycetes</taxon>
        <taxon>Helotiales</taxon>
        <taxon>Hyphodiscaceae</taxon>
        <taxon>Hyphodiscus</taxon>
    </lineage>
</organism>
<evidence type="ECO:0000256" key="9">
    <source>
        <dbReference type="ARBA" id="ARBA00022801"/>
    </source>
</evidence>
<dbReference type="EC" id="3.1.26.11" evidence="4"/>
<dbReference type="EMBL" id="VNKQ01000003">
    <property type="protein sequence ID" value="KAG0651895.1"/>
    <property type="molecule type" value="Genomic_DNA"/>
</dbReference>
<dbReference type="Pfam" id="PF13691">
    <property type="entry name" value="Lactamase_B_4"/>
    <property type="match status" value="1"/>
</dbReference>
<evidence type="ECO:0000256" key="3">
    <source>
        <dbReference type="ARBA" id="ARBA00007823"/>
    </source>
</evidence>
<protein>
    <recommendedName>
        <fullName evidence="4">ribonuclease Z</fullName>
        <ecNumber evidence="4">3.1.26.11</ecNumber>
    </recommendedName>
</protein>
<evidence type="ECO:0000256" key="11">
    <source>
        <dbReference type="SAM" id="MobiDB-lite"/>
    </source>
</evidence>
<evidence type="ECO:0000313" key="14">
    <source>
        <dbReference type="Proteomes" id="UP000785200"/>
    </source>
</evidence>
<keyword evidence="7" id="KW-0479">Metal-binding</keyword>
<dbReference type="Pfam" id="PF12706">
    <property type="entry name" value="Lactamase_B_2"/>
    <property type="match status" value="1"/>
</dbReference>
<dbReference type="InterPro" id="IPR001279">
    <property type="entry name" value="Metallo-B-lactamas"/>
</dbReference>
<dbReference type="PANTHER" id="PTHR12553">
    <property type="entry name" value="ZINC PHOSPHODIESTERASE ELAC PROTEIN 2"/>
    <property type="match status" value="1"/>
</dbReference>
<keyword evidence="10" id="KW-0862">Zinc</keyword>
<evidence type="ECO:0000256" key="1">
    <source>
        <dbReference type="ARBA" id="ARBA00000402"/>
    </source>
</evidence>
<evidence type="ECO:0000313" key="13">
    <source>
        <dbReference type="EMBL" id="KAG0651895.1"/>
    </source>
</evidence>
<accession>A0A9P6VQN6</accession>
<dbReference type="PANTHER" id="PTHR12553:SF49">
    <property type="entry name" value="ZINC PHOSPHODIESTERASE ELAC PROTEIN 2"/>
    <property type="match status" value="1"/>
</dbReference>
<evidence type="ECO:0000256" key="4">
    <source>
        <dbReference type="ARBA" id="ARBA00012477"/>
    </source>
</evidence>
<evidence type="ECO:0000259" key="12">
    <source>
        <dbReference type="SMART" id="SM00849"/>
    </source>
</evidence>
<dbReference type="SMART" id="SM00849">
    <property type="entry name" value="Lactamase_B"/>
    <property type="match status" value="1"/>
</dbReference>
<evidence type="ECO:0000256" key="5">
    <source>
        <dbReference type="ARBA" id="ARBA00022694"/>
    </source>
</evidence>
<keyword evidence="8 13" id="KW-0255">Endonuclease</keyword>
<comment type="cofactor">
    <cofactor evidence="2">
        <name>Zn(2+)</name>
        <dbReference type="ChEBI" id="CHEBI:29105"/>
    </cofactor>
</comment>
<dbReference type="CDD" id="cd07718">
    <property type="entry name" value="RNaseZ_ELAC1_ELAC2-C-term-like_MBL-fold"/>
    <property type="match status" value="1"/>
</dbReference>
<dbReference type="OrthoDB" id="527344at2759"/>
<dbReference type="GO" id="GO:0005739">
    <property type="term" value="C:mitochondrion"/>
    <property type="evidence" value="ECO:0007669"/>
    <property type="project" value="TreeGrafter"/>
</dbReference>
<evidence type="ECO:0000256" key="8">
    <source>
        <dbReference type="ARBA" id="ARBA00022759"/>
    </source>
</evidence>
<sequence length="931" mass="104907">MSKASRAAKDFLIRKAALDGQLGTIGQTLIKKPEKWFNNQELDPTKDRVVPGLRIRGDWRGPGSTPEFVLPRKKERSSINSVGDIWVPNYLRNRELYISGRSTAFSHWSATRMKCVVQFLSTPTADTPGTTLLLHFDNKRYLIGNVAEGTQRAAVQRKLGLVKVGDIFLTGKIDWASAGGVMGTVLTIADASNYSRETQRATRMEKEGKDQELEKHWLNIHGGKNLTHLLATARRFIFRKGLPIHTQEFRSGQDTPKPDWKPTWKDDMLKVWAMVIEPEEQTQTPRKRSHDDFESDSANGKKATQADEDVHDEMRRAVVADMFDSEWRLDALFKRKLSEVEGNPNIFIRNEQGKIEKYTRPMPEEGKEVPDIEVLVRNPWPGAMVTSLPPTTPSAASICYFIKNHPQRGKFDAKGAIALGVPPGPAFRQLTLGQSYTLKDGTVVTPDQVIAPGKEGGGFAIIELPNLSYLEPLLRRKEWSSQEVMSGIGVVIWILGPGVVQDSRLQDFMRNHDKLKHVVSSKEVCSNYLALESPASQAIRLHLLDPDRFPIPVHSNTVQGIPQKDAPYEIARIGKTFILEPRFEIQDDKIVHYLDTAKVVEEASPEVDALAVKAREEITTKEYLEKLEEHQKDIPSKDAEVITLGTGSALPSKYRNVSATLLRVPGFGNYLFDCGENTLGQLQRVFGSELPEVLRELKVIWISHLHADHHLGTASVIRAWNEYTRDDERTKANKLIVASEPEMQSWLREYAQVEDYGHSRVMPIPMGFQSGILEYYFDKEKEKSFGLSCIKACGVKHCNGAMAVVFQFPNGFKVAYSGDCRPSEKFARLGEGATLLIHEATFDDELKGDALAKKHSTTSEAIEVGRQMNARRILLTHFSQRYQKIPVMEERDGHDQVVIVAFDYMRVRIGDIAKVEAFKPALLKLYEEKDE</sequence>
<keyword evidence="14" id="KW-1185">Reference proteome</keyword>
<gene>
    <name evidence="13" type="ORF">D0Z07_1279</name>
</gene>
<dbReference type="InterPro" id="IPR027794">
    <property type="entry name" value="tRNase_Z_dom"/>
</dbReference>
<dbReference type="AlphaFoldDB" id="A0A9P6VQN6"/>
<dbReference type="GO" id="GO:0042781">
    <property type="term" value="F:3'-tRNA processing endoribonuclease activity"/>
    <property type="evidence" value="ECO:0007669"/>
    <property type="project" value="UniProtKB-EC"/>
</dbReference>
<dbReference type="GO" id="GO:1990180">
    <property type="term" value="P:mitochondrial tRNA 3'-end processing"/>
    <property type="evidence" value="ECO:0007669"/>
    <property type="project" value="TreeGrafter"/>
</dbReference>
<keyword evidence="6" id="KW-0540">Nuclease</keyword>
<comment type="similarity">
    <text evidence="3">Belongs to the RNase Z family.</text>
</comment>
<dbReference type="GO" id="GO:0046872">
    <property type="term" value="F:metal ion binding"/>
    <property type="evidence" value="ECO:0007669"/>
    <property type="project" value="UniProtKB-KW"/>
</dbReference>
<comment type="caution">
    <text evidence="13">The sequence shown here is derived from an EMBL/GenBank/DDBJ whole genome shotgun (WGS) entry which is preliminary data.</text>
</comment>
<evidence type="ECO:0000256" key="6">
    <source>
        <dbReference type="ARBA" id="ARBA00022722"/>
    </source>
</evidence>
<evidence type="ECO:0000256" key="10">
    <source>
        <dbReference type="ARBA" id="ARBA00022833"/>
    </source>
</evidence>
<dbReference type="InterPro" id="IPR036866">
    <property type="entry name" value="RibonucZ/Hydroxyglut_hydro"/>
</dbReference>
<proteinExistence type="inferred from homology"/>
<dbReference type="Proteomes" id="UP000785200">
    <property type="component" value="Unassembled WGS sequence"/>
</dbReference>
<keyword evidence="9" id="KW-0378">Hydrolase</keyword>
<reference evidence="13" key="1">
    <citation type="submission" date="2019-07" db="EMBL/GenBank/DDBJ databases">
        <title>Hyphodiscus hymeniophilus genome sequencing and assembly.</title>
        <authorList>
            <person name="Kramer G."/>
            <person name="Nodwell J."/>
        </authorList>
    </citation>
    <scope>NUCLEOTIDE SEQUENCE</scope>
    <source>
        <strain evidence="13">ATCC 34498</strain>
    </source>
</reference>
<keyword evidence="5" id="KW-0819">tRNA processing</keyword>
<feature type="domain" description="Metallo-beta-lactamase" evidence="12">
    <location>
        <begin position="656"/>
        <end position="855"/>
    </location>
</feature>
<comment type="catalytic activity">
    <reaction evidence="1">
        <text>Endonucleolytic cleavage of RNA, removing extra 3' nucleotides from tRNA precursor, generating 3' termini of tRNAs. A 3'-hydroxy group is left at the tRNA terminus and a 5'-phosphoryl group is left at the trailer molecule.</text>
        <dbReference type="EC" id="3.1.26.11"/>
    </reaction>
</comment>
<name>A0A9P6VQN6_9HELO</name>
<dbReference type="InterPro" id="IPR047151">
    <property type="entry name" value="RNZ2-like"/>
</dbReference>
<dbReference type="Gene3D" id="3.60.15.10">
    <property type="entry name" value="Ribonuclease Z/Hydroxyacylglutathione hydrolase-like"/>
    <property type="match status" value="2"/>
</dbReference>
<evidence type="ECO:0000256" key="7">
    <source>
        <dbReference type="ARBA" id="ARBA00022723"/>
    </source>
</evidence>